<evidence type="ECO:0000256" key="2">
    <source>
        <dbReference type="ARBA" id="ARBA00007992"/>
    </source>
</evidence>
<sequence length="468" mass="52053">MPEDDRDWAKPHLAIVGGGIVGVILTLGLLRRKVSVRLYEQSTGFQEIGAGIAFSACARRCMELIDPLIIEALQSCGAVSVSDDTNDLRWVDGYNQPYADDPRYERPLAEISGSGFRGCRRDQFLEELAKQIPGGVIEFRKRCQTISQKQGGRVVIQFSDGSVADVDAVIGCDVANKSALNVVAFLSDPDPWPDRNTMVAEGTRNEVESGLRDWNPTVLGLVQLLPERLIKWGVFDLGEFPAPRYYNGRAETCFEEIRDRSYEIWHFNVDTFEQVRDKFGYLDILVNNAGADLDLAVASGRITKRECWNETWDVNVTGTHLFTEAFAPLLLVPKARGSRVLFITSALSSISEFANGTSPRYVLSPPGWPKPSTLYLAYRASKSGMNILAVEWARLLRNDGVKVFNVSPGFLNTGLGDDRATGKWRDKSSWGALDPAIGAAFCVDVIDGLRDDQVWPIRVLRRDVVQQW</sequence>
<evidence type="ECO:0000256" key="6">
    <source>
        <dbReference type="ARBA" id="ARBA00023033"/>
    </source>
</evidence>
<reference evidence="8" key="1">
    <citation type="submission" date="2021-11" db="EMBL/GenBank/DDBJ databases">
        <title>Purpureocillium_takamizusanense_genome.</title>
        <authorList>
            <person name="Nguyen N.-H."/>
        </authorList>
    </citation>
    <scope>NUCLEOTIDE SEQUENCE</scope>
    <source>
        <strain evidence="8">PT3</strain>
    </source>
</reference>
<keyword evidence="6" id="KW-0503">Monooxygenase</keyword>
<proteinExistence type="inferred from homology"/>
<keyword evidence="4" id="KW-0274">FAD</keyword>
<evidence type="ECO:0000256" key="7">
    <source>
        <dbReference type="SAM" id="Phobius"/>
    </source>
</evidence>
<evidence type="ECO:0000256" key="4">
    <source>
        <dbReference type="ARBA" id="ARBA00022827"/>
    </source>
</evidence>
<comment type="cofactor">
    <cofactor evidence="1">
        <name>FAD</name>
        <dbReference type="ChEBI" id="CHEBI:57692"/>
    </cofactor>
</comment>
<organism evidence="8 9">
    <name type="scientific">Purpureocillium takamizusanense</name>
    <dbReference type="NCBI Taxonomy" id="2060973"/>
    <lineage>
        <taxon>Eukaryota</taxon>
        <taxon>Fungi</taxon>
        <taxon>Dikarya</taxon>
        <taxon>Ascomycota</taxon>
        <taxon>Pezizomycotina</taxon>
        <taxon>Sordariomycetes</taxon>
        <taxon>Hypocreomycetidae</taxon>
        <taxon>Hypocreales</taxon>
        <taxon>Ophiocordycipitaceae</taxon>
        <taxon>Purpureocillium</taxon>
    </lineage>
</organism>
<dbReference type="InterPro" id="IPR036291">
    <property type="entry name" value="NAD(P)-bd_dom_sf"/>
</dbReference>
<feature type="transmembrane region" description="Helical" evidence="7">
    <location>
        <begin position="12"/>
        <end position="30"/>
    </location>
</feature>
<dbReference type="PANTHER" id="PTHR46720:SF3">
    <property type="entry name" value="FAD-BINDING DOMAIN-CONTAINING PROTEIN-RELATED"/>
    <property type="match status" value="1"/>
</dbReference>
<dbReference type="GeneID" id="72069979"/>
<dbReference type="PANTHER" id="PTHR46720">
    <property type="entry name" value="HYDROXYLASE, PUTATIVE (AFU_ORTHOLOGUE AFUA_3G01460)-RELATED"/>
    <property type="match status" value="1"/>
</dbReference>
<gene>
    <name evidence="8" type="ORF">JDV02_008031</name>
</gene>
<protein>
    <submittedName>
        <fullName evidence="8">Salicylate 1-monooxygenase</fullName>
        <ecNumber evidence="8">1.14.13.1</ecNumber>
    </submittedName>
</protein>
<evidence type="ECO:0000256" key="5">
    <source>
        <dbReference type="ARBA" id="ARBA00023002"/>
    </source>
</evidence>
<dbReference type="Pfam" id="PF00106">
    <property type="entry name" value="adh_short"/>
    <property type="match status" value="1"/>
</dbReference>
<keyword evidence="3" id="KW-0285">Flavoprotein</keyword>
<evidence type="ECO:0000313" key="8">
    <source>
        <dbReference type="EMBL" id="UNI22110.1"/>
    </source>
</evidence>
<dbReference type="GO" id="GO:0018658">
    <property type="term" value="F:salicylate 1-monooxygenase activity"/>
    <property type="evidence" value="ECO:0007669"/>
    <property type="project" value="UniProtKB-EC"/>
</dbReference>
<dbReference type="InterPro" id="IPR002347">
    <property type="entry name" value="SDR_fam"/>
</dbReference>
<dbReference type="InterPro" id="IPR036188">
    <property type="entry name" value="FAD/NAD-bd_sf"/>
</dbReference>
<keyword evidence="7" id="KW-0472">Membrane</keyword>
<dbReference type="OrthoDB" id="1933717at2759"/>
<dbReference type="Gene3D" id="3.40.50.720">
    <property type="entry name" value="NAD(P)-binding Rossmann-like Domain"/>
    <property type="match status" value="1"/>
</dbReference>
<dbReference type="AlphaFoldDB" id="A0A9Q8QM18"/>
<dbReference type="EC" id="1.14.13.1" evidence="8"/>
<evidence type="ECO:0000256" key="1">
    <source>
        <dbReference type="ARBA" id="ARBA00001974"/>
    </source>
</evidence>
<evidence type="ECO:0000256" key="3">
    <source>
        <dbReference type="ARBA" id="ARBA00022630"/>
    </source>
</evidence>
<dbReference type="Proteomes" id="UP000829364">
    <property type="component" value="Chromosome 8"/>
</dbReference>
<accession>A0A9Q8QM18</accession>
<dbReference type="InterPro" id="IPR051104">
    <property type="entry name" value="FAD_monoxygenase"/>
</dbReference>
<keyword evidence="5 8" id="KW-0560">Oxidoreductase</keyword>
<dbReference type="RefSeq" id="XP_047845591.1">
    <property type="nucleotide sequence ID" value="XM_047989588.1"/>
</dbReference>
<dbReference type="GO" id="GO:0044550">
    <property type="term" value="P:secondary metabolite biosynthetic process"/>
    <property type="evidence" value="ECO:0007669"/>
    <property type="project" value="TreeGrafter"/>
</dbReference>
<name>A0A9Q8QM18_9HYPO</name>
<keyword evidence="9" id="KW-1185">Reference proteome</keyword>
<evidence type="ECO:0000313" key="9">
    <source>
        <dbReference type="Proteomes" id="UP000829364"/>
    </source>
</evidence>
<dbReference type="SUPFAM" id="SSF51905">
    <property type="entry name" value="FAD/NAD(P)-binding domain"/>
    <property type="match status" value="1"/>
</dbReference>
<dbReference type="EMBL" id="CP086361">
    <property type="protein sequence ID" value="UNI22110.1"/>
    <property type="molecule type" value="Genomic_DNA"/>
</dbReference>
<dbReference type="SUPFAM" id="SSF51735">
    <property type="entry name" value="NAD(P)-binding Rossmann-fold domains"/>
    <property type="match status" value="1"/>
</dbReference>
<dbReference type="Gene3D" id="3.50.50.60">
    <property type="entry name" value="FAD/NAD(P)-binding domain"/>
    <property type="match status" value="1"/>
</dbReference>
<dbReference type="KEGG" id="ptkz:JDV02_008031"/>
<keyword evidence="7" id="KW-0812">Transmembrane</keyword>
<keyword evidence="7" id="KW-1133">Transmembrane helix</keyword>
<comment type="similarity">
    <text evidence="2">Belongs to the paxM FAD-dependent monooxygenase family.</text>
</comment>